<dbReference type="AlphaFoldDB" id="X1NKG3"/>
<protein>
    <recommendedName>
        <fullName evidence="1">PurM-like N-terminal domain-containing protein</fullName>
    </recommendedName>
</protein>
<dbReference type="GO" id="GO:0004642">
    <property type="term" value="F:phosphoribosylformylglycinamidine synthase activity"/>
    <property type="evidence" value="ECO:0007669"/>
    <property type="project" value="InterPro"/>
</dbReference>
<dbReference type="PANTHER" id="PTHR43555">
    <property type="entry name" value="PHOSPHORIBOSYLFORMYLGLYCINAMIDINE SYNTHASE SUBUNIT PURL"/>
    <property type="match status" value="1"/>
</dbReference>
<accession>X1NKG3</accession>
<evidence type="ECO:0000259" key="1">
    <source>
        <dbReference type="Pfam" id="PF00586"/>
    </source>
</evidence>
<dbReference type="Gene3D" id="3.30.1330.10">
    <property type="entry name" value="PurM-like, N-terminal domain"/>
    <property type="match status" value="1"/>
</dbReference>
<gene>
    <name evidence="2" type="ORF">S06H3_32995</name>
</gene>
<comment type="caution">
    <text evidence="2">The sequence shown here is derived from an EMBL/GenBank/DDBJ whole genome shotgun (WGS) entry which is preliminary data.</text>
</comment>
<dbReference type="GO" id="GO:0006189">
    <property type="term" value="P:'de novo' IMP biosynthetic process"/>
    <property type="evidence" value="ECO:0007669"/>
    <property type="project" value="InterPro"/>
</dbReference>
<feature type="domain" description="PurM-like N-terminal" evidence="1">
    <location>
        <begin position="1"/>
        <end position="43"/>
    </location>
</feature>
<dbReference type="InterPro" id="IPR010074">
    <property type="entry name" value="PRibForGlyAmidine_synth_PurL"/>
</dbReference>
<dbReference type="Pfam" id="PF00586">
    <property type="entry name" value="AIRS"/>
    <property type="match status" value="1"/>
</dbReference>
<organism evidence="2">
    <name type="scientific">marine sediment metagenome</name>
    <dbReference type="NCBI Taxonomy" id="412755"/>
    <lineage>
        <taxon>unclassified sequences</taxon>
        <taxon>metagenomes</taxon>
        <taxon>ecological metagenomes</taxon>
    </lineage>
</organism>
<dbReference type="EMBL" id="BARV01019660">
    <property type="protein sequence ID" value="GAI19179.1"/>
    <property type="molecule type" value="Genomic_DNA"/>
</dbReference>
<evidence type="ECO:0000313" key="2">
    <source>
        <dbReference type="EMBL" id="GAI19179.1"/>
    </source>
</evidence>
<name>X1NKG3_9ZZZZ</name>
<proteinExistence type="predicted"/>
<dbReference type="PANTHER" id="PTHR43555:SF1">
    <property type="entry name" value="PHOSPHORIBOSYLFORMYLGLYCINAMIDINE SYNTHASE SUBUNIT PURL"/>
    <property type="match status" value="1"/>
</dbReference>
<dbReference type="SUPFAM" id="SSF55326">
    <property type="entry name" value="PurM N-terminal domain-like"/>
    <property type="match status" value="1"/>
</dbReference>
<dbReference type="InterPro" id="IPR036921">
    <property type="entry name" value="PurM-like_N_sf"/>
</dbReference>
<feature type="non-terminal residue" evidence="2">
    <location>
        <position position="43"/>
    </location>
</feature>
<dbReference type="InterPro" id="IPR016188">
    <property type="entry name" value="PurM-like_N"/>
</dbReference>
<sequence>MGARPVAAIDSLRFGPLDNSHNRYLFSKAVAGFADYGNKLGIP</sequence>
<reference evidence="2" key="1">
    <citation type="journal article" date="2014" name="Front. Microbiol.">
        <title>High frequency of phylogenetically diverse reductive dehalogenase-homologous genes in deep subseafloor sedimentary metagenomes.</title>
        <authorList>
            <person name="Kawai M."/>
            <person name="Futagami T."/>
            <person name="Toyoda A."/>
            <person name="Takaki Y."/>
            <person name="Nishi S."/>
            <person name="Hori S."/>
            <person name="Arai W."/>
            <person name="Tsubouchi T."/>
            <person name="Morono Y."/>
            <person name="Uchiyama I."/>
            <person name="Ito T."/>
            <person name="Fujiyama A."/>
            <person name="Inagaki F."/>
            <person name="Takami H."/>
        </authorList>
    </citation>
    <scope>NUCLEOTIDE SEQUENCE</scope>
    <source>
        <strain evidence="2">Expedition CK06-06</strain>
    </source>
</reference>